<dbReference type="Gene3D" id="6.20.120.40">
    <property type="match status" value="1"/>
</dbReference>
<dbReference type="InterPro" id="IPR058240">
    <property type="entry name" value="rSAM_sf"/>
</dbReference>
<dbReference type="InterPro" id="IPR007197">
    <property type="entry name" value="rSAM"/>
</dbReference>
<dbReference type="Pfam" id="PF12544">
    <property type="entry name" value="LAM_C"/>
    <property type="match status" value="1"/>
</dbReference>
<name>A0A3B1CUI2_9ZZZZ</name>
<evidence type="ECO:0000259" key="9">
    <source>
        <dbReference type="PROSITE" id="PS51918"/>
    </source>
</evidence>
<comment type="cofactor">
    <cofactor evidence="1">
        <name>pyridoxal 5'-phosphate</name>
        <dbReference type="ChEBI" id="CHEBI:597326"/>
    </cofactor>
</comment>
<dbReference type="GO" id="GO:0051539">
    <property type="term" value="F:4 iron, 4 sulfur cluster binding"/>
    <property type="evidence" value="ECO:0007669"/>
    <property type="project" value="UniProtKB-KW"/>
</dbReference>
<dbReference type="PANTHER" id="PTHR30538">
    <property type="entry name" value="LYSINE 2,3-AMINOMUTASE-RELATED"/>
    <property type="match status" value="1"/>
</dbReference>
<evidence type="ECO:0000256" key="6">
    <source>
        <dbReference type="ARBA" id="ARBA00023004"/>
    </source>
</evidence>
<keyword evidence="5" id="KW-0663">Pyridoxal phosphate</keyword>
<keyword evidence="8 10" id="KW-0413">Isomerase</keyword>
<dbReference type="Gene3D" id="3.20.20.70">
    <property type="entry name" value="Aldolase class I"/>
    <property type="match status" value="1"/>
</dbReference>
<dbReference type="InterPro" id="IPR025895">
    <property type="entry name" value="LAM_C_dom"/>
</dbReference>
<dbReference type="SFLD" id="SFLDS00029">
    <property type="entry name" value="Radical_SAM"/>
    <property type="match status" value="1"/>
</dbReference>
<organism evidence="10">
    <name type="scientific">hydrothermal vent metagenome</name>
    <dbReference type="NCBI Taxonomy" id="652676"/>
    <lineage>
        <taxon>unclassified sequences</taxon>
        <taxon>metagenomes</taxon>
        <taxon>ecological metagenomes</taxon>
    </lineage>
</organism>
<reference evidence="10" key="1">
    <citation type="submission" date="2018-06" db="EMBL/GenBank/DDBJ databases">
        <authorList>
            <person name="Zhirakovskaya E."/>
        </authorList>
    </citation>
    <scope>NUCLEOTIDE SEQUENCE</scope>
</reference>
<feature type="domain" description="Radical SAM core" evidence="9">
    <location>
        <begin position="97"/>
        <end position="307"/>
    </location>
</feature>
<dbReference type="GO" id="GO:0050066">
    <property type="term" value="F:L-lysine 2,3-aminomutase activity"/>
    <property type="evidence" value="ECO:0007669"/>
    <property type="project" value="UniProtKB-EC"/>
</dbReference>
<dbReference type="AlphaFoldDB" id="A0A3B1CUI2"/>
<accession>A0A3B1CUI2</accession>
<dbReference type="PANTHER" id="PTHR30538:SF1">
    <property type="entry name" value="L-LYSINE 2,3-AMINOMUTASE"/>
    <property type="match status" value="1"/>
</dbReference>
<dbReference type="PROSITE" id="PS51918">
    <property type="entry name" value="RADICAL_SAM"/>
    <property type="match status" value="1"/>
</dbReference>
<dbReference type="Pfam" id="PF04055">
    <property type="entry name" value="Radical_SAM"/>
    <property type="match status" value="1"/>
</dbReference>
<dbReference type="CDD" id="cd01335">
    <property type="entry name" value="Radical_SAM"/>
    <property type="match status" value="1"/>
</dbReference>
<keyword evidence="2" id="KW-0004">4Fe-4S</keyword>
<keyword evidence="6" id="KW-0408">Iron</keyword>
<keyword evidence="3" id="KW-0949">S-adenosyl-L-methionine</keyword>
<evidence type="ECO:0000313" key="10">
    <source>
        <dbReference type="EMBL" id="VAX28263.1"/>
    </source>
</evidence>
<keyword evidence="4" id="KW-0479">Metal-binding</keyword>
<evidence type="ECO:0000256" key="5">
    <source>
        <dbReference type="ARBA" id="ARBA00022898"/>
    </source>
</evidence>
<evidence type="ECO:0000256" key="8">
    <source>
        <dbReference type="ARBA" id="ARBA00023235"/>
    </source>
</evidence>
<evidence type="ECO:0000256" key="1">
    <source>
        <dbReference type="ARBA" id="ARBA00001933"/>
    </source>
</evidence>
<dbReference type="EC" id="5.4.3.2" evidence="10"/>
<dbReference type="SUPFAM" id="SSF102114">
    <property type="entry name" value="Radical SAM enzymes"/>
    <property type="match status" value="1"/>
</dbReference>
<dbReference type="InterPro" id="IPR013785">
    <property type="entry name" value="Aldolase_TIM"/>
</dbReference>
<dbReference type="NCBIfam" id="TIGR00238">
    <property type="entry name" value="KamA family radical SAM protein"/>
    <property type="match status" value="1"/>
</dbReference>
<evidence type="ECO:0000256" key="4">
    <source>
        <dbReference type="ARBA" id="ARBA00022723"/>
    </source>
</evidence>
<dbReference type="SFLD" id="SFLDG01070">
    <property type="entry name" value="PLP-dependent"/>
    <property type="match status" value="1"/>
</dbReference>
<evidence type="ECO:0000256" key="2">
    <source>
        <dbReference type="ARBA" id="ARBA00022485"/>
    </source>
</evidence>
<keyword evidence="7" id="KW-0411">Iron-sulfur</keyword>
<dbReference type="PIRSF" id="PIRSF004911">
    <property type="entry name" value="DUF160"/>
    <property type="match status" value="1"/>
</dbReference>
<evidence type="ECO:0000256" key="3">
    <source>
        <dbReference type="ARBA" id="ARBA00022691"/>
    </source>
</evidence>
<evidence type="ECO:0000256" key="7">
    <source>
        <dbReference type="ARBA" id="ARBA00023014"/>
    </source>
</evidence>
<dbReference type="EMBL" id="UOGG01000054">
    <property type="protein sequence ID" value="VAX28263.1"/>
    <property type="molecule type" value="Genomic_DNA"/>
</dbReference>
<dbReference type="InterPro" id="IPR003739">
    <property type="entry name" value="Lys_aminomutase/Glu_NH3_mut"/>
</dbReference>
<sequence length="381" mass="43480">MESWQKLLSNSAVKVEDLPFLPDTSDEYREKLRKVAKVFPIRINSYFLDQIKEENDPMWRQVIPTLEELEDFTSADALLESDPLNEEGDMPVPELVHRYPDRVLLMVNNQCPIICRFCTRKRKIGFPGIVTRETLRQGVEYIRQHTEIRDVILSGGDPLLVPDKELDRILSELRSIEHLEIIRIGTRVPGTLPQRITEDLCAILKKYHPLYFNIHFNHPDEITPEVEKACNMLADTGIPLGSQTVLLKGVNDDAKVMRELMVKLLKIRVKPYYIYQADMTLGTDHFRTTVEKSLSIMKDLQGHISGMGVPYFVIDAPGGGGKVRLLPNMVLEHNEKEVVIKNYEGKIYRYPQPQGNAAQNGKKSSQNGETVTVDDICQLSV</sequence>
<protein>
    <submittedName>
        <fullName evidence="10">Lysine 2,3-aminomutase</fullName>
        <ecNumber evidence="10">5.4.3.2</ecNumber>
    </submittedName>
</protein>
<dbReference type="GO" id="GO:0046872">
    <property type="term" value="F:metal ion binding"/>
    <property type="evidence" value="ECO:0007669"/>
    <property type="project" value="UniProtKB-KW"/>
</dbReference>
<gene>
    <name evidence="10" type="ORF">MNBD_NITROSPINAE05-1381</name>
</gene>
<proteinExistence type="predicted"/>